<organism evidence="3 4">
    <name type="scientific">Amnimonas aquatica</name>
    <dbReference type="NCBI Taxonomy" id="2094561"/>
    <lineage>
        <taxon>Bacteria</taxon>
        <taxon>Pseudomonadati</taxon>
        <taxon>Pseudomonadota</taxon>
        <taxon>Gammaproteobacteria</taxon>
        <taxon>Moraxellales</taxon>
        <taxon>Moraxellaceae</taxon>
        <taxon>Amnimonas</taxon>
    </lineage>
</organism>
<evidence type="ECO:0000256" key="2">
    <source>
        <dbReference type="HAMAP-Rule" id="MF_00758"/>
    </source>
</evidence>
<comment type="similarity">
    <text evidence="1 2">Belongs to the UPF0301 (AlgH) family.</text>
</comment>
<dbReference type="RefSeq" id="WP_105193403.1">
    <property type="nucleotide sequence ID" value="NZ_PTQZ01000324.1"/>
</dbReference>
<name>A0A2P6AQC6_9GAMM</name>
<reference evidence="4" key="1">
    <citation type="submission" date="2018-02" db="EMBL/GenBank/DDBJ databases">
        <title>Genome sequencing of Solimonas sp. HR-BB.</title>
        <authorList>
            <person name="Lee Y."/>
            <person name="Jeon C.O."/>
        </authorList>
    </citation>
    <scope>NUCLEOTIDE SEQUENCE [LARGE SCALE GENOMIC DNA]</scope>
    <source>
        <strain evidence="4">HR-E</strain>
    </source>
</reference>
<dbReference type="Gene3D" id="3.40.1740.10">
    <property type="entry name" value="VC0467-like"/>
    <property type="match status" value="1"/>
</dbReference>
<dbReference type="PANTHER" id="PTHR30327:SF1">
    <property type="entry name" value="UPF0301 PROTEIN YQGE"/>
    <property type="match status" value="1"/>
</dbReference>
<dbReference type="Proteomes" id="UP000243900">
    <property type="component" value="Unassembled WGS sequence"/>
</dbReference>
<protein>
    <recommendedName>
        <fullName evidence="2">UPF0301 protein C5O18_09595</fullName>
    </recommendedName>
</protein>
<dbReference type="GO" id="GO:0005829">
    <property type="term" value="C:cytosol"/>
    <property type="evidence" value="ECO:0007669"/>
    <property type="project" value="TreeGrafter"/>
</dbReference>
<keyword evidence="4" id="KW-1185">Reference proteome</keyword>
<dbReference type="EMBL" id="PTQZ01000324">
    <property type="protein sequence ID" value="PQA29614.1"/>
    <property type="molecule type" value="Genomic_DNA"/>
</dbReference>
<proteinExistence type="inferred from homology"/>
<accession>A0A2P6AQC6</accession>
<comment type="caution">
    <text evidence="3">The sequence shown here is derived from an EMBL/GenBank/DDBJ whole genome shotgun (WGS) entry which is preliminary data.</text>
</comment>
<sequence>MTLPDANLANQLLVAMPELDDGLFSRAVIYVFRHDKEGAAGLIVNHPSDVRFDHLLQEMRLPPLKPLARPEQPVLVGGPVHPELGFVLHRGHGPWTSTLLSGEDLAITHSRDVLDAISQGHGPEDYLVSLGYAGWAPGQLEQELADNAWLTAPASERVLFELPYETRWEEAIKQLGLDWRLMSHEVGHA</sequence>
<evidence type="ECO:0000256" key="1">
    <source>
        <dbReference type="ARBA" id="ARBA00009600"/>
    </source>
</evidence>
<evidence type="ECO:0000313" key="4">
    <source>
        <dbReference type="Proteomes" id="UP000243900"/>
    </source>
</evidence>
<dbReference type="PANTHER" id="PTHR30327">
    <property type="entry name" value="UNCHARACTERIZED PROTEIN YQGE"/>
    <property type="match status" value="1"/>
</dbReference>
<dbReference type="InterPro" id="IPR003774">
    <property type="entry name" value="AlgH-like"/>
</dbReference>
<evidence type="ECO:0000313" key="3">
    <source>
        <dbReference type="EMBL" id="PQA29614.1"/>
    </source>
</evidence>
<dbReference type="AlphaFoldDB" id="A0A2P6AQC6"/>
<dbReference type="Pfam" id="PF02622">
    <property type="entry name" value="DUF179"/>
    <property type="match status" value="1"/>
</dbReference>
<dbReference type="OrthoDB" id="9807486at2"/>
<gene>
    <name evidence="3" type="ORF">C5O18_09595</name>
</gene>
<dbReference type="SUPFAM" id="SSF143456">
    <property type="entry name" value="VC0467-like"/>
    <property type="match status" value="1"/>
</dbReference>
<dbReference type="NCBIfam" id="NF001266">
    <property type="entry name" value="PRK00228.1-1"/>
    <property type="match status" value="1"/>
</dbReference>
<dbReference type="HAMAP" id="MF_00758">
    <property type="entry name" value="UPF0301"/>
    <property type="match status" value="1"/>
</dbReference>